<dbReference type="EMBL" id="CAJVPV010001698">
    <property type="protein sequence ID" value="CAG8505490.1"/>
    <property type="molecule type" value="Genomic_DNA"/>
</dbReference>
<organism evidence="1 2">
    <name type="scientific">Acaulospora morrowiae</name>
    <dbReference type="NCBI Taxonomy" id="94023"/>
    <lineage>
        <taxon>Eukaryota</taxon>
        <taxon>Fungi</taxon>
        <taxon>Fungi incertae sedis</taxon>
        <taxon>Mucoromycota</taxon>
        <taxon>Glomeromycotina</taxon>
        <taxon>Glomeromycetes</taxon>
        <taxon>Diversisporales</taxon>
        <taxon>Acaulosporaceae</taxon>
        <taxon>Acaulospora</taxon>
    </lineage>
</organism>
<accession>A0A9N8ZSN8</accession>
<proteinExistence type="predicted"/>
<dbReference type="Proteomes" id="UP000789342">
    <property type="component" value="Unassembled WGS sequence"/>
</dbReference>
<keyword evidence="2" id="KW-1185">Reference proteome</keyword>
<sequence length="96" mass="11166">MKKTYTLTNVEKCHEAKIPAVLATRMLECCKRRVKKYPEAAKGRHGRRSCENRRKASPIQICKTYKIKEKTLMNPRSSLIIANSHVMVVPLQRKRD</sequence>
<dbReference type="AlphaFoldDB" id="A0A9N8ZSN8"/>
<gene>
    <name evidence="1" type="ORF">AMORRO_LOCUS3464</name>
</gene>
<evidence type="ECO:0000313" key="2">
    <source>
        <dbReference type="Proteomes" id="UP000789342"/>
    </source>
</evidence>
<name>A0A9N8ZSN8_9GLOM</name>
<reference evidence="1" key="1">
    <citation type="submission" date="2021-06" db="EMBL/GenBank/DDBJ databases">
        <authorList>
            <person name="Kallberg Y."/>
            <person name="Tangrot J."/>
            <person name="Rosling A."/>
        </authorList>
    </citation>
    <scope>NUCLEOTIDE SEQUENCE</scope>
    <source>
        <strain evidence="1">CL551</strain>
    </source>
</reference>
<feature type="non-terminal residue" evidence="1">
    <location>
        <position position="96"/>
    </location>
</feature>
<comment type="caution">
    <text evidence="1">The sequence shown here is derived from an EMBL/GenBank/DDBJ whole genome shotgun (WGS) entry which is preliminary data.</text>
</comment>
<protein>
    <submittedName>
        <fullName evidence="1">11303_t:CDS:1</fullName>
    </submittedName>
</protein>
<evidence type="ECO:0000313" key="1">
    <source>
        <dbReference type="EMBL" id="CAG8505490.1"/>
    </source>
</evidence>